<feature type="transmembrane region" description="Helical" evidence="1">
    <location>
        <begin position="393"/>
        <end position="412"/>
    </location>
</feature>
<feature type="transmembrane region" description="Helical" evidence="1">
    <location>
        <begin position="123"/>
        <end position="144"/>
    </location>
</feature>
<dbReference type="RefSeq" id="WP_014737105.1">
    <property type="nucleotide sequence ID" value="NC_017954.1"/>
</dbReference>
<keyword evidence="1" id="KW-0472">Membrane</keyword>
<keyword evidence="1" id="KW-1133">Transmembrane helix</keyword>
<feature type="transmembrane region" description="Helical" evidence="1">
    <location>
        <begin position="312"/>
        <end position="339"/>
    </location>
</feature>
<evidence type="ECO:0008006" key="4">
    <source>
        <dbReference type="Google" id="ProtNLM"/>
    </source>
</evidence>
<evidence type="ECO:0000256" key="1">
    <source>
        <dbReference type="SAM" id="Phobius"/>
    </source>
</evidence>
<dbReference type="GeneID" id="13012722"/>
<feature type="transmembrane region" description="Helical" evidence="1">
    <location>
        <begin position="279"/>
        <end position="300"/>
    </location>
</feature>
<keyword evidence="1" id="KW-0812">Transmembrane</keyword>
<evidence type="ECO:0000313" key="3">
    <source>
        <dbReference type="Proteomes" id="UP000005270"/>
    </source>
</evidence>
<sequence>MKERAVVLLVALFAGLAAFIIHMPPEVSVALFGRKLIQAPFYDDFYQSVYNGVYASSCSGGENWINAQVMRAVCEGVPVFPVPYSDYKLNQPPLYALIASSMIYLSNAVGYKPGTPQAGAFFYILQSVVEVSFLVVAALVYHGFTVELNAPIQRRVLSFLFPSMVAYSVYSLDTLSLFLLASSLYFASRGRLTYSAIALAVGSSVNAFLFIPLSLLLYLNAVGNVKLSYLPVVAGLIPYTVLGVLTPSGLVGYFTYVVDNSLNNGLAVIFNYFAGRDGYGYWVGLYMTILFVLLTLSGAVEEGGLSTYMASFTALAIVLNPSLPPQSLLLLAPLLYVYTPGTNEQLLLYTADFLNTMIIPMWFKDSTLRYYANLYLGLNLPVYDQPWSLDSPVQWVVQARNVVLLALSLGVFTERIKRVIKINKS</sequence>
<gene>
    <name evidence="2" type="ordered locus">TCELL_0430</name>
</gene>
<dbReference type="InParanoid" id="I3TDL7"/>
<reference evidence="2 3" key="1">
    <citation type="journal article" date="2012" name="J. Bacteriol.">
        <title>Complete genome sequence of the hyperthermophilic cellulolytic Crenarchaeon 'Thermogladius cellulolyticus' 1633.</title>
        <authorList>
            <person name="Mardanov A.V."/>
            <person name="Kochetkova T.V."/>
            <person name="Beletsky A.V."/>
            <person name="Bonch-Osmolovskaya E.A."/>
            <person name="Ravin N.V."/>
            <person name="Skryabin K.G."/>
        </authorList>
    </citation>
    <scope>NUCLEOTIDE SEQUENCE [LARGE SCALE GENOMIC DNA]</scope>
    <source>
        <strain evidence="3">DSM 22663 / VKM B-2946 / 1633</strain>
    </source>
</reference>
<dbReference type="STRING" id="1184251.TCELL_0430"/>
<dbReference type="KEGG" id="thg:TCELL_0430"/>
<name>I3TDL7_THEC1</name>
<feature type="transmembrane region" description="Helical" evidence="1">
    <location>
        <begin position="94"/>
        <end position="111"/>
    </location>
</feature>
<dbReference type="HOGENOM" id="CLU_644995_0_0_2"/>
<proteinExistence type="predicted"/>
<dbReference type="Proteomes" id="UP000005270">
    <property type="component" value="Chromosome"/>
</dbReference>
<feature type="transmembrane region" description="Helical" evidence="1">
    <location>
        <begin position="239"/>
        <end position="258"/>
    </location>
</feature>
<dbReference type="AlphaFoldDB" id="I3TDL7"/>
<accession>I3TDL7</accession>
<feature type="transmembrane region" description="Helical" evidence="1">
    <location>
        <begin position="346"/>
        <end position="363"/>
    </location>
</feature>
<keyword evidence="3" id="KW-1185">Reference proteome</keyword>
<feature type="transmembrane region" description="Helical" evidence="1">
    <location>
        <begin position="164"/>
        <end position="187"/>
    </location>
</feature>
<organism evidence="2 3">
    <name type="scientific">Thermogladius calderae (strain DSM 22663 / VKM B-2946 / 1633)</name>
    <dbReference type="NCBI Taxonomy" id="1184251"/>
    <lineage>
        <taxon>Archaea</taxon>
        <taxon>Thermoproteota</taxon>
        <taxon>Thermoprotei</taxon>
        <taxon>Desulfurococcales</taxon>
        <taxon>Desulfurococcaceae</taxon>
        <taxon>Thermogladius</taxon>
    </lineage>
</organism>
<feature type="transmembrane region" description="Helical" evidence="1">
    <location>
        <begin position="194"/>
        <end position="219"/>
    </location>
</feature>
<dbReference type="OrthoDB" id="19127at2157"/>
<protein>
    <recommendedName>
        <fullName evidence="4">DUF2029 domain-containing protein</fullName>
    </recommendedName>
</protein>
<dbReference type="eggNOG" id="arCOG08060">
    <property type="taxonomic scope" value="Archaea"/>
</dbReference>
<evidence type="ECO:0000313" key="2">
    <source>
        <dbReference type="EMBL" id="AFK50855.1"/>
    </source>
</evidence>
<dbReference type="EMBL" id="CP003531">
    <property type="protein sequence ID" value="AFK50855.1"/>
    <property type="molecule type" value="Genomic_DNA"/>
</dbReference>